<dbReference type="EMBL" id="BLLK01000019">
    <property type="protein sequence ID" value="GFH44261.1"/>
    <property type="molecule type" value="Genomic_DNA"/>
</dbReference>
<evidence type="ECO:0000313" key="8">
    <source>
        <dbReference type="Proteomes" id="UP001054902"/>
    </source>
</evidence>
<comment type="caution">
    <text evidence="7">The sequence shown here is derived from an EMBL/GenBank/DDBJ whole genome shotgun (WGS) entry which is preliminary data.</text>
</comment>
<dbReference type="Pfam" id="PF01749">
    <property type="entry name" value="IBB"/>
    <property type="match status" value="1"/>
</dbReference>
<dbReference type="SUPFAM" id="SSF48371">
    <property type="entry name" value="ARM repeat"/>
    <property type="match status" value="1"/>
</dbReference>
<evidence type="ECO:0000256" key="2">
    <source>
        <dbReference type="ARBA" id="ARBA00022448"/>
    </source>
</evidence>
<evidence type="ECO:0000313" key="7">
    <source>
        <dbReference type="EMBL" id="GFH44261.1"/>
    </source>
</evidence>
<organism evidence="7 8">
    <name type="scientific">Chaetoceros tenuissimus</name>
    <dbReference type="NCBI Taxonomy" id="426638"/>
    <lineage>
        <taxon>Eukaryota</taxon>
        <taxon>Sar</taxon>
        <taxon>Stramenopiles</taxon>
        <taxon>Ochrophyta</taxon>
        <taxon>Bacillariophyta</taxon>
        <taxon>Coscinodiscophyceae</taxon>
        <taxon>Chaetocerotophycidae</taxon>
        <taxon>Chaetocerotales</taxon>
        <taxon>Chaetocerotaceae</taxon>
        <taxon>Chaetoceros</taxon>
    </lineage>
</organism>
<reference evidence="7 8" key="1">
    <citation type="journal article" date="2021" name="Sci. Rep.">
        <title>The genome of the diatom Chaetoceros tenuissimus carries an ancient integrated fragment of an extant virus.</title>
        <authorList>
            <person name="Hongo Y."/>
            <person name="Kimura K."/>
            <person name="Takaki Y."/>
            <person name="Yoshida Y."/>
            <person name="Baba S."/>
            <person name="Kobayashi G."/>
            <person name="Nagasaki K."/>
            <person name="Hano T."/>
            <person name="Tomaru Y."/>
        </authorList>
    </citation>
    <scope>NUCLEOTIDE SEQUENCE [LARGE SCALE GENOMIC DNA]</scope>
    <source>
        <strain evidence="7 8">NIES-3715</strain>
    </source>
</reference>
<dbReference type="InterPro" id="IPR002652">
    <property type="entry name" value="Importin-a_IBB"/>
</dbReference>
<protein>
    <recommendedName>
        <fullName evidence="6">IBB domain-containing protein</fullName>
    </recommendedName>
</protein>
<evidence type="ECO:0000259" key="6">
    <source>
        <dbReference type="PROSITE" id="PS51214"/>
    </source>
</evidence>
<dbReference type="Pfam" id="PF16186">
    <property type="entry name" value="Arm_3"/>
    <property type="match status" value="1"/>
</dbReference>
<keyword evidence="2 4" id="KW-0813">Transport</keyword>
<proteinExistence type="inferred from homology"/>
<evidence type="ECO:0000256" key="4">
    <source>
        <dbReference type="PROSITE-ProRule" id="PRU00561"/>
    </source>
</evidence>
<dbReference type="GO" id="GO:0006606">
    <property type="term" value="P:protein import into nucleus"/>
    <property type="evidence" value="ECO:0007669"/>
    <property type="project" value="InterPro"/>
</dbReference>
<evidence type="ECO:0000256" key="5">
    <source>
        <dbReference type="SAM" id="MobiDB-lite"/>
    </source>
</evidence>
<feature type="compositionally biased region" description="Basic residues" evidence="5">
    <location>
        <begin position="23"/>
        <end position="39"/>
    </location>
</feature>
<dbReference type="InterPro" id="IPR016024">
    <property type="entry name" value="ARM-type_fold"/>
</dbReference>
<feature type="region of interest" description="Disordered" evidence="5">
    <location>
        <begin position="1"/>
        <end position="59"/>
    </location>
</feature>
<dbReference type="AlphaFoldDB" id="A0AAD3CEC6"/>
<sequence>MIQAKDRPRRKHKAGIDQDENRHRRNHTTLQIRKQKRKAGLAMRRNLTSDNGSSYNTAMDTSANASATSANTSTPAAPQCPLPSFLNRKDLTLTSELIQVLTTIPTRTDNNGQDPHTNTSSSSTDMNMEDQETLLVTQMNNSNLIPILLQTINSYHEMSESFMKNVEDGGDEISYDDSFQTDIQEQAIVCLGNIAGTSQEMKLFLLNTNYKHMSVITSLVSIMTQVQKHIQTMAKEDCFNDRSHMFFPEIKMCWNLLEKLTWTLSTLCRGKVDFDKVSIMIPSLLDLYQVNLEYLREHAGNHTHAKIVLQILTNVIWTLAYMTNDATEDQLMGLHCEAFRHLDDAIFESLEETLALKYTYVAKAIVEAVNRGEAFSMQHEDKSDLHMTLTNLQLGALRIFSNYTIGDSTHDYYEEKLTRYFCTDSLVQTLCSILVASLNGTSTSKDVAMEALYLCSNLADQGERFCVNCIMNNASFLKILLDIIENGQRDLKIEALWVIGNSMEWLYTREIHELVTKHDLLKYLCLNLEFYDTKTTLMVLDSIDSSLQAGESLEQSPNYQSRLEEVDGIDKIESLQTHVDDSIYQRALQIIENYFEVDKEEEYEDANVHDQWRDNFPATEEWRKEHEEGGVK</sequence>
<dbReference type="Gene3D" id="1.25.10.10">
    <property type="entry name" value="Leucine-rich Repeat Variant"/>
    <property type="match status" value="1"/>
</dbReference>
<dbReference type="PROSITE" id="PS51214">
    <property type="entry name" value="IBB"/>
    <property type="match status" value="1"/>
</dbReference>
<keyword evidence="8" id="KW-1185">Reference proteome</keyword>
<accession>A0AAD3CEC6</accession>
<dbReference type="Proteomes" id="UP001054902">
    <property type="component" value="Unassembled WGS sequence"/>
</dbReference>
<dbReference type="InterPro" id="IPR036975">
    <property type="entry name" value="Importin-a_IBB_sf"/>
</dbReference>
<evidence type="ECO:0000256" key="3">
    <source>
        <dbReference type="ARBA" id="ARBA00022927"/>
    </source>
</evidence>
<gene>
    <name evidence="7" type="ORF">CTEN210_00735</name>
</gene>
<feature type="compositionally biased region" description="Polar residues" evidence="5">
    <location>
        <begin position="104"/>
        <end position="116"/>
    </location>
</feature>
<dbReference type="InterPro" id="IPR032413">
    <property type="entry name" value="Arm_3"/>
</dbReference>
<feature type="compositionally biased region" description="Polar residues" evidence="5">
    <location>
        <begin position="46"/>
        <end position="59"/>
    </location>
</feature>
<name>A0AAD3CEC6_9STRA</name>
<evidence type="ECO:0000256" key="1">
    <source>
        <dbReference type="ARBA" id="ARBA00010394"/>
    </source>
</evidence>
<dbReference type="Gene3D" id="1.20.5.690">
    <property type="entry name" value="Importin-alpha, importin-beta-binding domain"/>
    <property type="match status" value="1"/>
</dbReference>
<feature type="region of interest" description="Disordered" evidence="5">
    <location>
        <begin position="104"/>
        <end position="125"/>
    </location>
</feature>
<dbReference type="InterPro" id="IPR011989">
    <property type="entry name" value="ARM-like"/>
</dbReference>
<dbReference type="PANTHER" id="PTHR23316">
    <property type="entry name" value="IMPORTIN ALPHA"/>
    <property type="match status" value="1"/>
</dbReference>
<comment type="similarity">
    <text evidence="1">Belongs to the importin alpha family.</text>
</comment>
<feature type="domain" description="IBB" evidence="6">
    <location>
        <begin position="1"/>
        <end position="54"/>
    </location>
</feature>
<keyword evidence="3" id="KW-0653">Protein transport</keyword>
<dbReference type="GO" id="GO:0061608">
    <property type="term" value="F:nuclear import signal receptor activity"/>
    <property type="evidence" value="ECO:0007669"/>
    <property type="project" value="InterPro"/>
</dbReference>